<reference evidence="1 2" key="1">
    <citation type="journal article" date="2016" name="Nat. Commun.">
        <title>Thousands of microbial genomes shed light on interconnected biogeochemical processes in an aquifer system.</title>
        <authorList>
            <person name="Anantharaman K."/>
            <person name="Brown C.T."/>
            <person name="Hug L.A."/>
            <person name="Sharon I."/>
            <person name="Castelle C.J."/>
            <person name="Probst A.J."/>
            <person name="Thomas B.C."/>
            <person name="Singh A."/>
            <person name="Wilkins M.J."/>
            <person name="Karaoz U."/>
            <person name="Brodie E.L."/>
            <person name="Williams K.H."/>
            <person name="Hubbard S.S."/>
            <person name="Banfield J.F."/>
        </authorList>
    </citation>
    <scope>NUCLEOTIDE SEQUENCE [LARGE SCALE GENOMIC DNA]</scope>
</reference>
<sequence length="133" mass="15232">MDKAKLKKIFKDYPFLWAIKKDWHVDDEEIKVESPDEELFQATHFFDKPTPPCYLKSIIWIYVIGSNSLKVTRVVAKEGTKLGEAILSEIIPEIGDEIEIIVIVRDMGGTLIIKPPKNISFNDFIANALKNKK</sequence>
<dbReference type="Proteomes" id="UP000176498">
    <property type="component" value="Unassembled WGS sequence"/>
</dbReference>
<protein>
    <submittedName>
        <fullName evidence="1">Uncharacterized protein</fullName>
    </submittedName>
</protein>
<dbReference type="AlphaFoldDB" id="A0A1G1XQ79"/>
<evidence type="ECO:0000313" key="2">
    <source>
        <dbReference type="Proteomes" id="UP000176498"/>
    </source>
</evidence>
<comment type="caution">
    <text evidence="1">The sequence shown here is derived from an EMBL/GenBank/DDBJ whole genome shotgun (WGS) entry which is preliminary data.</text>
</comment>
<organism evidence="1 2">
    <name type="scientific">Candidatus Buchananbacteria bacterium RBG_13_36_9</name>
    <dbReference type="NCBI Taxonomy" id="1797530"/>
    <lineage>
        <taxon>Bacteria</taxon>
        <taxon>Candidatus Buchananiibacteriota</taxon>
    </lineage>
</organism>
<dbReference type="EMBL" id="MHHZ01000014">
    <property type="protein sequence ID" value="OGY41750.1"/>
    <property type="molecule type" value="Genomic_DNA"/>
</dbReference>
<proteinExistence type="predicted"/>
<evidence type="ECO:0000313" key="1">
    <source>
        <dbReference type="EMBL" id="OGY41750.1"/>
    </source>
</evidence>
<name>A0A1G1XQ79_9BACT</name>
<accession>A0A1G1XQ79</accession>
<gene>
    <name evidence="1" type="ORF">A2Y82_02640</name>
</gene>